<sequence>MFYPDHLLNKAGALSRVWLACNWERKLNKSMVMQDKITDDVNTIMRPDVSGGPLALRLSGQLLLGVTRIYKRKVGYLYDDCNDSLMRIRLFRPANVDLPSTQSHVANAASLLLPDTITELDLFLPMADVQALLGQPQLDLEKPGAFDDVIAPDWDSSQFLSGSIEQPRAEPTFLDDEDALELDPGYDYAPMAELDEGISVEVGRNAPHERRMSEELASSPKLLDEEDLGLDDGADYNTTVFPLADPVVDSDGDINMDGATGLGAEETVGATPAKARSVSPLSSIHSSVERGLEQTFQEGTTTGFQPEEAEEEEEEEIVQQANRVKRRKILHADADTEIHSTQIREQQTDRSKILKPASFLPRDPMLLALMNMQKSGAFVSSILGDGRGQGWAPELRGIMSLEVVARPPRRKRDSGVADLETEEEGHEKTPQLEFDQSEPDLGGGAEIIGEDSGIAQDDEMIQLPDEPGVEPFEQDDDFGPAADTFEDTTVPLLNPTESGPISLATKKVVFLLRDRFGSDESQRQKRSVLFQDLVPERTTTRKDATRLFTDMLVLATKDCIKVEQPAGQLGGPIRIRGRENLWKDWAAAGETSESEEAAPATVAVET</sequence>
<feature type="region of interest" description="Disordered" evidence="4">
    <location>
        <begin position="290"/>
        <end position="312"/>
    </location>
</feature>
<proteinExistence type="inferred from homology"/>
<dbReference type="GO" id="GO:0003682">
    <property type="term" value="F:chromatin binding"/>
    <property type="evidence" value="ECO:0007669"/>
    <property type="project" value="TreeGrafter"/>
</dbReference>
<feature type="region of interest" description="Disordered" evidence="4">
    <location>
        <begin position="406"/>
        <end position="448"/>
    </location>
</feature>
<evidence type="ECO:0000256" key="1">
    <source>
        <dbReference type="ARBA" id="ARBA00004123"/>
    </source>
</evidence>
<comment type="caution">
    <text evidence="7">The sequence shown here is derived from an EMBL/GenBank/DDBJ whole genome shotgun (WGS) entry which is preliminary data.</text>
</comment>
<dbReference type="CDD" id="cd21788">
    <property type="entry name" value="Rad21_Rec8_M_SpRad21p-like"/>
    <property type="match status" value="1"/>
</dbReference>
<dbReference type="OrthoDB" id="10071381at2759"/>
<dbReference type="InterPro" id="IPR023093">
    <property type="entry name" value="ScpA-like_C"/>
</dbReference>
<keyword evidence="3" id="KW-0539">Nucleus</keyword>
<comment type="similarity">
    <text evidence="2">Belongs to the rad21 family.</text>
</comment>
<evidence type="ECO:0000259" key="5">
    <source>
        <dbReference type="Pfam" id="PF04824"/>
    </source>
</evidence>
<gene>
    <name evidence="7" type="ORF">EJ04DRAFT_508743</name>
</gene>
<dbReference type="GO" id="GO:1990414">
    <property type="term" value="P:replication-born double-strand break repair via sister chromatid exchange"/>
    <property type="evidence" value="ECO:0007669"/>
    <property type="project" value="TreeGrafter"/>
</dbReference>
<protein>
    <recommendedName>
        <fullName evidence="9">Double-strand-break repair protein rad21</fullName>
    </recommendedName>
</protein>
<dbReference type="PANTHER" id="PTHR12585:SF69">
    <property type="entry name" value="FI11703P"/>
    <property type="match status" value="1"/>
</dbReference>
<evidence type="ECO:0000256" key="4">
    <source>
        <dbReference type="SAM" id="MobiDB-lite"/>
    </source>
</evidence>
<keyword evidence="8" id="KW-1185">Reference proteome</keyword>
<feature type="compositionally biased region" description="Low complexity" evidence="4">
    <location>
        <begin position="293"/>
        <end position="305"/>
    </location>
</feature>
<comment type="subcellular location">
    <subcellularLocation>
        <location evidence="1">Nucleus</location>
    </subcellularLocation>
</comment>
<dbReference type="EMBL" id="ML996104">
    <property type="protein sequence ID" value="KAF2739457.1"/>
    <property type="molecule type" value="Genomic_DNA"/>
</dbReference>
<accession>A0A9P4R5E9</accession>
<dbReference type="InterPro" id="IPR006910">
    <property type="entry name" value="Rad21_Rec8_N"/>
</dbReference>
<dbReference type="FunFam" id="1.10.10.580:FF:000004">
    <property type="entry name" value="Double-strand-break repair protein rad21"/>
    <property type="match status" value="1"/>
</dbReference>
<dbReference type="InterPro" id="IPR006909">
    <property type="entry name" value="Rad21/Rec8_C_eu"/>
</dbReference>
<dbReference type="GO" id="GO:0005634">
    <property type="term" value="C:nucleus"/>
    <property type="evidence" value="ECO:0007669"/>
    <property type="project" value="UniProtKB-SubCell"/>
</dbReference>
<evidence type="ECO:0000313" key="8">
    <source>
        <dbReference type="Proteomes" id="UP000799444"/>
    </source>
</evidence>
<evidence type="ECO:0000313" key="7">
    <source>
        <dbReference type="EMBL" id="KAF2739457.1"/>
    </source>
</evidence>
<feature type="domain" description="Rad21/Rec8-like protein N-terminal" evidence="6">
    <location>
        <begin position="1"/>
        <end position="106"/>
    </location>
</feature>
<dbReference type="GO" id="GO:0030892">
    <property type="term" value="C:mitotic cohesin complex"/>
    <property type="evidence" value="ECO:0007669"/>
    <property type="project" value="TreeGrafter"/>
</dbReference>
<organism evidence="7 8">
    <name type="scientific">Polyplosphaeria fusca</name>
    <dbReference type="NCBI Taxonomy" id="682080"/>
    <lineage>
        <taxon>Eukaryota</taxon>
        <taxon>Fungi</taxon>
        <taxon>Dikarya</taxon>
        <taxon>Ascomycota</taxon>
        <taxon>Pezizomycotina</taxon>
        <taxon>Dothideomycetes</taxon>
        <taxon>Pleosporomycetidae</taxon>
        <taxon>Pleosporales</taxon>
        <taxon>Tetraplosphaeriaceae</taxon>
        <taxon>Polyplosphaeria</taxon>
    </lineage>
</organism>
<dbReference type="InterPro" id="IPR036390">
    <property type="entry name" value="WH_DNA-bd_sf"/>
</dbReference>
<dbReference type="PANTHER" id="PTHR12585">
    <property type="entry name" value="SCC1 / RAD21 FAMILY MEMBER"/>
    <property type="match status" value="1"/>
</dbReference>
<evidence type="ECO:0000259" key="6">
    <source>
        <dbReference type="Pfam" id="PF04825"/>
    </source>
</evidence>
<dbReference type="Gene3D" id="1.10.10.580">
    <property type="entry name" value="Structural maintenance of chromosome 1. Chain E"/>
    <property type="match status" value="1"/>
</dbReference>
<dbReference type="Proteomes" id="UP000799444">
    <property type="component" value="Unassembled WGS sequence"/>
</dbReference>
<dbReference type="GO" id="GO:0007064">
    <property type="term" value="P:mitotic sister chromatid cohesion"/>
    <property type="evidence" value="ECO:0007669"/>
    <property type="project" value="TreeGrafter"/>
</dbReference>
<dbReference type="AlphaFoldDB" id="A0A9P4R5E9"/>
<name>A0A9P4R5E9_9PLEO</name>
<evidence type="ECO:0000256" key="2">
    <source>
        <dbReference type="ARBA" id="ARBA00009870"/>
    </source>
</evidence>
<feature type="domain" description="Rad21/Rec8-like protein C-terminal eukaryotic" evidence="5">
    <location>
        <begin position="528"/>
        <end position="565"/>
    </location>
</feature>
<dbReference type="SUPFAM" id="SSF46785">
    <property type="entry name" value="Winged helix' DNA-binding domain"/>
    <property type="match status" value="1"/>
</dbReference>
<dbReference type="Pfam" id="PF04825">
    <property type="entry name" value="Rad21_Rec8_N"/>
    <property type="match status" value="1"/>
</dbReference>
<reference evidence="7" key="1">
    <citation type="journal article" date="2020" name="Stud. Mycol.">
        <title>101 Dothideomycetes genomes: a test case for predicting lifestyles and emergence of pathogens.</title>
        <authorList>
            <person name="Haridas S."/>
            <person name="Albert R."/>
            <person name="Binder M."/>
            <person name="Bloem J."/>
            <person name="Labutti K."/>
            <person name="Salamov A."/>
            <person name="Andreopoulos B."/>
            <person name="Baker S."/>
            <person name="Barry K."/>
            <person name="Bills G."/>
            <person name="Bluhm B."/>
            <person name="Cannon C."/>
            <person name="Castanera R."/>
            <person name="Culley D."/>
            <person name="Daum C."/>
            <person name="Ezra D."/>
            <person name="Gonzalez J."/>
            <person name="Henrissat B."/>
            <person name="Kuo A."/>
            <person name="Liang C."/>
            <person name="Lipzen A."/>
            <person name="Lutzoni F."/>
            <person name="Magnuson J."/>
            <person name="Mondo S."/>
            <person name="Nolan M."/>
            <person name="Ohm R."/>
            <person name="Pangilinan J."/>
            <person name="Park H.-J."/>
            <person name="Ramirez L."/>
            <person name="Alfaro M."/>
            <person name="Sun H."/>
            <person name="Tritt A."/>
            <person name="Yoshinaga Y."/>
            <person name="Zwiers L.-H."/>
            <person name="Turgeon B."/>
            <person name="Goodwin S."/>
            <person name="Spatafora J."/>
            <person name="Crous P."/>
            <person name="Grigoriev I."/>
        </authorList>
    </citation>
    <scope>NUCLEOTIDE SEQUENCE</scope>
    <source>
        <strain evidence="7">CBS 125425</strain>
    </source>
</reference>
<dbReference type="InterPro" id="IPR039781">
    <property type="entry name" value="Rad21/Rec8-like"/>
</dbReference>
<evidence type="ECO:0008006" key="9">
    <source>
        <dbReference type="Google" id="ProtNLM"/>
    </source>
</evidence>
<dbReference type="Pfam" id="PF04824">
    <property type="entry name" value="Rad21_Rec8"/>
    <property type="match status" value="1"/>
</dbReference>
<evidence type="ECO:0000256" key="3">
    <source>
        <dbReference type="ARBA" id="ARBA00023242"/>
    </source>
</evidence>